<reference evidence="1 2" key="1">
    <citation type="submission" date="2014-11" db="EMBL/GenBank/DDBJ databases">
        <authorList>
            <person name="Park G.-S."/>
            <person name="Hong S.-J."/>
            <person name="Jung B.K."/>
            <person name="Khan A.R."/>
            <person name="Kwak Y."/>
            <person name="Shin J.-H."/>
        </authorList>
    </citation>
    <scope>NUCLEOTIDE SEQUENCE [LARGE SCALE GENOMIC DNA]</scope>
    <source>
        <strain evidence="1 2">DSM 27622</strain>
    </source>
</reference>
<protein>
    <submittedName>
        <fullName evidence="1">Uncharacterized protein</fullName>
    </submittedName>
</protein>
<accession>A0A0G3M2T2</accession>
<dbReference type="PATRIC" id="fig|1324352.5.peg.121"/>
<evidence type="ECO:0000313" key="1">
    <source>
        <dbReference type="EMBL" id="AKK71327.1"/>
    </source>
</evidence>
<gene>
    <name evidence="1" type="ORF">OK18_00565</name>
</gene>
<evidence type="ECO:0000313" key="2">
    <source>
        <dbReference type="Proteomes" id="UP000035213"/>
    </source>
</evidence>
<dbReference type="Proteomes" id="UP000035213">
    <property type="component" value="Chromosome"/>
</dbReference>
<dbReference type="KEGG" id="cgn:OK18_00565"/>
<dbReference type="AlphaFoldDB" id="A0A0G3M2T2"/>
<dbReference type="EMBL" id="CP009928">
    <property type="protein sequence ID" value="AKK71327.1"/>
    <property type="molecule type" value="Genomic_DNA"/>
</dbReference>
<dbReference type="STRING" id="1324352.OK18_00565"/>
<name>A0A0G3M2T2_CHRGL</name>
<proteinExistence type="predicted"/>
<organism evidence="1 2">
    <name type="scientific">Chryseobacterium gallinarum</name>
    <dbReference type="NCBI Taxonomy" id="1324352"/>
    <lineage>
        <taxon>Bacteria</taxon>
        <taxon>Pseudomonadati</taxon>
        <taxon>Bacteroidota</taxon>
        <taxon>Flavobacteriia</taxon>
        <taxon>Flavobacteriales</taxon>
        <taxon>Weeksellaceae</taxon>
        <taxon>Chryseobacterium group</taxon>
        <taxon>Chryseobacterium</taxon>
    </lineage>
</organism>
<dbReference type="RefSeq" id="WP_053326720.1">
    <property type="nucleotide sequence ID" value="NZ_CP009928.1"/>
</dbReference>
<sequence length="144" mass="16771">METLRDTVAILARKGYNGWFTTNGMEPKLLEESLSNYVKQQYNPTDFKDIKLFTFLEDKGEKKDFITASFALKHNGEVGEDFKLDITGMKISFKNRYYHLLQGVNLEDLSTRTIPELPDAVKLVRSSFKERLNPKLKKRNSFRL</sequence>